<feature type="region of interest" description="Disordered" evidence="2">
    <location>
        <begin position="1"/>
        <end position="29"/>
    </location>
</feature>
<protein>
    <submittedName>
        <fullName evidence="4">Amidase domain-containing protein</fullName>
    </submittedName>
</protein>
<dbReference type="SUPFAM" id="SSF75304">
    <property type="entry name" value="Amidase signature (AS) enzymes"/>
    <property type="match status" value="1"/>
</dbReference>
<dbReference type="InterPro" id="IPR023631">
    <property type="entry name" value="Amidase_dom"/>
</dbReference>
<evidence type="ECO:0000259" key="3">
    <source>
        <dbReference type="Pfam" id="PF01425"/>
    </source>
</evidence>
<sequence>MNCPCDELSRTPRNPYDLRRSTGGSSSGEGAIIASGASPFGIGNDLGGSVRLPAAMCGIYGLKPSPGLLTLKGIIPETMDALPWVQELGVSGPMCRYAEDISLIMEVLVEEKSDKYALNWDRPYDFHTTKIYCMEPLNHILIEPMHPRPKAAVKKAAQYFEQAFASQTAVVHFPLADNILEIFSALIVDEGFKCPTYFQCIQEVIKFIFCDSDATTIGLELSFIQAAVLNGPSKIEKLRNDCNKLRNEIIDLLGDNGLLLCATIPMPPRFHGQLEFVQFNFAYTCLFTALRLPSLVCPLGLDEQDSMPVSIQLVGKPNSDGFLIEAAKELEKGGCGGWVAPWKVSP</sequence>
<dbReference type="InterPro" id="IPR052739">
    <property type="entry name" value="FAAH2"/>
</dbReference>
<name>A0AAD4NDW3_9BILA</name>
<dbReference type="EMBL" id="JAKKPZ010000005">
    <property type="protein sequence ID" value="KAI1720960.1"/>
    <property type="molecule type" value="Genomic_DNA"/>
</dbReference>
<evidence type="ECO:0000313" key="4">
    <source>
        <dbReference type="EMBL" id="KAI1720960.1"/>
    </source>
</evidence>
<evidence type="ECO:0000256" key="2">
    <source>
        <dbReference type="SAM" id="MobiDB-lite"/>
    </source>
</evidence>
<dbReference type="AlphaFoldDB" id="A0AAD4NDW3"/>
<dbReference type="InterPro" id="IPR036928">
    <property type="entry name" value="AS_sf"/>
</dbReference>
<dbReference type="InterPro" id="IPR020556">
    <property type="entry name" value="Amidase_CS"/>
</dbReference>
<organism evidence="4 5">
    <name type="scientific">Ditylenchus destructor</name>
    <dbReference type="NCBI Taxonomy" id="166010"/>
    <lineage>
        <taxon>Eukaryota</taxon>
        <taxon>Metazoa</taxon>
        <taxon>Ecdysozoa</taxon>
        <taxon>Nematoda</taxon>
        <taxon>Chromadorea</taxon>
        <taxon>Rhabditida</taxon>
        <taxon>Tylenchina</taxon>
        <taxon>Tylenchomorpha</taxon>
        <taxon>Sphaerularioidea</taxon>
        <taxon>Anguinidae</taxon>
        <taxon>Anguininae</taxon>
        <taxon>Ditylenchus</taxon>
    </lineage>
</organism>
<keyword evidence="5" id="KW-1185">Reference proteome</keyword>
<gene>
    <name evidence="4" type="ORF">DdX_05211</name>
</gene>
<comment type="similarity">
    <text evidence="1">Belongs to the amidase family.</text>
</comment>
<dbReference type="PANTHER" id="PTHR43372:SF4">
    <property type="entry name" value="FATTY-ACID AMIDE HYDROLASE 2"/>
    <property type="match status" value="1"/>
</dbReference>
<dbReference type="PROSITE" id="PS00571">
    <property type="entry name" value="AMIDASES"/>
    <property type="match status" value="1"/>
</dbReference>
<evidence type="ECO:0000313" key="5">
    <source>
        <dbReference type="Proteomes" id="UP001201812"/>
    </source>
</evidence>
<dbReference type="Gene3D" id="3.90.1300.10">
    <property type="entry name" value="Amidase signature (AS) domain"/>
    <property type="match status" value="1"/>
</dbReference>
<accession>A0AAD4NDW3</accession>
<evidence type="ECO:0000256" key="1">
    <source>
        <dbReference type="ARBA" id="ARBA00009199"/>
    </source>
</evidence>
<reference evidence="4" key="1">
    <citation type="submission" date="2022-01" db="EMBL/GenBank/DDBJ databases">
        <title>Genome Sequence Resource for Two Populations of Ditylenchus destructor, the Migratory Endoparasitic Phytonematode.</title>
        <authorList>
            <person name="Zhang H."/>
            <person name="Lin R."/>
            <person name="Xie B."/>
        </authorList>
    </citation>
    <scope>NUCLEOTIDE SEQUENCE</scope>
    <source>
        <strain evidence="4">BazhouSP</strain>
    </source>
</reference>
<dbReference type="PANTHER" id="PTHR43372">
    <property type="entry name" value="FATTY-ACID AMIDE HYDROLASE"/>
    <property type="match status" value="1"/>
</dbReference>
<dbReference type="GO" id="GO:0012505">
    <property type="term" value="C:endomembrane system"/>
    <property type="evidence" value="ECO:0007669"/>
    <property type="project" value="TreeGrafter"/>
</dbReference>
<feature type="domain" description="Amidase" evidence="3">
    <location>
        <begin position="11"/>
        <end position="321"/>
    </location>
</feature>
<proteinExistence type="inferred from homology"/>
<dbReference type="Pfam" id="PF01425">
    <property type="entry name" value="Amidase"/>
    <property type="match status" value="1"/>
</dbReference>
<comment type="caution">
    <text evidence="4">The sequence shown here is derived from an EMBL/GenBank/DDBJ whole genome shotgun (WGS) entry which is preliminary data.</text>
</comment>
<dbReference type="Proteomes" id="UP001201812">
    <property type="component" value="Unassembled WGS sequence"/>
</dbReference>